<gene>
    <name evidence="2" type="ORF">D1B33_04120</name>
</gene>
<feature type="domain" description="General stress protein 17M-like" evidence="1">
    <location>
        <begin position="3"/>
        <end position="98"/>
    </location>
</feature>
<dbReference type="Proteomes" id="UP000265692">
    <property type="component" value="Unassembled WGS sequence"/>
</dbReference>
<sequence>MVEVNEYETITEAVQAANGLFTRGVANDEVFVLAHDNGVTDEVADSSKAEKIGVGETGVGTAVKNLFQGKGDKLRSKMEEIGLSSVEAEVYEKKLDEGKILLFSKNENNLM</sequence>
<comment type="caution">
    <text evidence="2">The sequence shown here is derived from an EMBL/GenBank/DDBJ whole genome shotgun (WGS) entry which is preliminary data.</text>
</comment>
<dbReference type="Pfam" id="PF11181">
    <property type="entry name" value="YflT"/>
    <property type="match status" value="1"/>
</dbReference>
<reference evidence="2 3" key="1">
    <citation type="submission" date="2018-08" db="EMBL/GenBank/DDBJ databases">
        <title>Lysinibacillus sp. YLB-03 draft genome sequence.</title>
        <authorList>
            <person name="Yu L."/>
        </authorList>
    </citation>
    <scope>NUCLEOTIDE SEQUENCE [LARGE SCALE GENOMIC DNA]</scope>
    <source>
        <strain evidence="2 3">YLB-03</strain>
    </source>
</reference>
<accession>A0A396SEA7</accession>
<dbReference type="OrthoDB" id="2353304at2"/>
<dbReference type="EMBL" id="QWEI01000001">
    <property type="protein sequence ID" value="RHW40043.1"/>
    <property type="molecule type" value="Genomic_DNA"/>
</dbReference>
<dbReference type="RefSeq" id="WP_118875051.1">
    <property type="nucleotide sequence ID" value="NZ_QWEI01000001.1"/>
</dbReference>
<keyword evidence="3" id="KW-1185">Reference proteome</keyword>
<organism evidence="2 3">
    <name type="scientific">Ureibacillus yapensis</name>
    <dbReference type="NCBI Taxonomy" id="2304605"/>
    <lineage>
        <taxon>Bacteria</taxon>
        <taxon>Bacillati</taxon>
        <taxon>Bacillota</taxon>
        <taxon>Bacilli</taxon>
        <taxon>Bacillales</taxon>
        <taxon>Caryophanaceae</taxon>
        <taxon>Ureibacillus</taxon>
    </lineage>
</organism>
<evidence type="ECO:0000313" key="2">
    <source>
        <dbReference type="EMBL" id="RHW40043.1"/>
    </source>
</evidence>
<name>A0A396SEA7_9BACL</name>
<evidence type="ECO:0000313" key="3">
    <source>
        <dbReference type="Proteomes" id="UP000265692"/>
    </source>
</evidence>
<protein>
    <submittedName>
        <fullName evidence="2">General stress protein</fullName>
    </submittedName>
</protein>
<evidence type="ECO:0000259" key="1">
    <source>
        <dbReference type="Pfam" id="PF11181"/>
    </source>
</evidence>
<dbReference type="AlphaFoldDB" id="A0A396SEA7"/>
<proteinExistence type="predicted"/>
<dbReference type="InterPro" id="IPR025889">
    <property type="entry name" value="GSP17M-like_dom"/>
</dbReference>